<evidence type="ECO:0000313" key="2">
    <source>
        <dbReference type="Proteomes" id="UP000735302"/>
    </source>
</evidence>
<sequence>MLDISWLQKGDDGDSYCPATRPPETTPITLISFQPLRWIIDHHHTILTFMSRPMLSTQRTEQTRCVGHAFSSPKLGHSTDSQLQTGKTDGIVYMDQADALFLVPLYLAADAHHDETRLVF</sequence>
<name>A0AAV4B2A0_9GAST</name>
<comment type="caution">
    <text evidence="1">The sequence shown here is derived from an EMBL/GenBank/DDBJ whole genome shotgun (WGS) entry which is preliminary data.</text>
</comment>
<proteinExistence type="predicted"/>
<gene>
    <name evidence="1" type="ORF">PoB_003985200</name>
</gene>
<organism evidence="1 2">
    <name type="scientific">Plakobranchus ocellatus</name>
    <dbReference type="NCBI Taxonomy" id="259542"/>
    <lineage>
        <taxon>Eukaryota</taxon>
        <taxon>Metazoa</taxon>
        <taxon>Spiralia</taxon>
        <taxon>Lophotrochozoa</taxon>
        <taxon>Mollusca</taxon>
        <taxon>Gastropoda</taxon>
        <taxon>Heterobranchia</taxon>
        <taxon>Euthyneura</taxon>
        <taxon>Panpulmonata</taxon>
        <taxon>Sacoglossa</taxon>
        <taxon>Placobranchoidea</taxon>
        <taxon>Plakobranchidae</taxon>
        <taxon>Plakobranchus</taxon>
    </lineage>
</organism>
<accession>A0AAV4B2A0</accession>
<evidence type="ECO:0000313" key="1">
    <source>
        <dbReference type="EMBL" id="GFO13347.1"/>
    </source>
</evidence>
<keyword evidence="2" id="KW-1185">Reference proteome</keyword>
<reference evidence="1 2" key="1">
    <citation type="journal article" date="2021" name="Elife">
        <title>Chloroplast acquisition without the gene transfer in kleptoplastic sea slugs, Plakobranchus ocellatus.</title>
        <authorList>
            <person name="Maeda T."/>
            <person name="Takahashi S."/>
            <person name="Yoshida T."/>
            <person name="Shimamura S."/>
            <person name="Takaki Y."/>
            <person name="Nagai Y."/>
            <person name="Toyoda A."/>
            <person name="Suzuki Y."/>
            <person name="Arimoto A."/>
            <person name="Ishii H."/>
            <person name="Satoh N."/>
            <person name="Nishiyama T."/>
            <person name="Hasebe M."/>
            <person name="Maruyama T."/>
            <person name="Minagawa J."/>
            <person name="Obokata J."/>
            <person name="Shigenobu S."/>
        </authorList>
    </citation>
    <scope>NUCLEOTIDE SEQUENCE [LARGE SCALE GENOMIC DNA]</scope>
</reference>
<protein>
    <submittedName>
        <fullName evidence="1">Uncharacterized protein</fullName>
    </submittedName>
</protein>
<dbReference type="Proteomes" id="UP000735302">
    <property type="component" value="Unassembled WGS sequence"/>
</dbReference>
<dbReference type="EMBL" id="BLXT01004484">
    <property type="protein sequence ID" value="GFO13347.1"/>
    <property type="molecule type" value="Genomic_DNA"/>
</dbReference>
<dbReference type="AlphaFoldDB" id="A0AAV4B2A0"/>